<dbReference type="OrthoDB" id="10249045at2759"/>
<dbReference type="GO" id="GO:0016485">
    <property type="term" value="P:protein processing"/>
    <property type="evidence" value="ECO:0007669"/>
    <property type="project" value="TreeGrafter"/>
</dbReference>
<evidence type="ECO:0000256" key="2">
    <source>
        <dbReference type="ARBA" id="ARBA00005988"/>
    </source>
</evidence>
<dbReference type="InterPro" id="IPR008969">
    <property type="entry name" value="CarboxyPept-like_regulatory"/>
</dbReference>
<feature type="domain" description="Peptidase M14" evidence="10">
    <location>
        <begin position="461"/>
        <end position="760"/>
    </location>
</feature>
<dbReference type="OMA" id="WAVEITH"/>
<comment type="caution">
    <text evidence="9">Lacks conserved residue(s) required for the propagation of feature annotation.</text>
</comment>
<comment type="caution">
    <text evidence="11">The sequence shown here is derived from an EMBL/GenBank/DDBJ whole genome shotgun (WGS) entry which is preliminary data.</text>
</comment>
<comment type="similarity">
    <text evidence="2 9">Belongs to the peptidase M14 family.</text>
</comment>
<dbReference type="AlphaFoldDB" id="A0A9Q0RIN2"/>
<gene>
    <name evidence="11" type="ORF">RDWZM_010404</name>
</gene>
<dbReference type="PANTHER" id="PTHR11532:SF62">
    <property type="entry name" value="CARBOXYPEPTIDASE D"/>
    <property type="match status" value="1"/>
</dbReference>
<dbReference type="Gene3D" id="3.40.630.10">
    <property type="entry name" value="Zn peptidases"/>
    <property type="match status" value="2"/>
</dbReference>
<keyword evidence="3" id="KW-0121">Carboxypeptidase</keyword>
<dbReference type="PANTHER" id="PTHR11532">
    <property type="entry name" value="PROTEASE M14 CARBOXYPEPTIDASE"/>
    <property type="match status" value="1"/>
</dbReference>
<evidence type="ECO:0000256" key="7">
    <source>
        <dbReference type="ARBA" id="ARBA00022833"/>
    </source>
</evidence>
<sequence length="1000" mass="113548">MFNIDIIYFTLIFLTFIINNNLVSTLNNNDHQWKHLTYNETVQYVHQLQTNYSSLIHTQSIGHSVLDRDLWIIQLSTDKWNNGKLKSPPVYPNDYLSDSIEYYVHHRTLLKPTVRLIGTIHGDEPLGKQLLLYLAKYLAQTYNDNDNQRIRHLLDTVNIELLPLMNPDGFNVAIEGDCNGVRSKVNWNGRENANHVDLESNFNPNYSPNNQNNSIKSIEPESLSVMTWSVSNPSLVLSGTIHTGSMVISYPFDGRSAITADNRLFKKLSTNYVLGHTNSSRFIHGCIPNDDFADGTTMGNSWISTKNSMADFMYTNANCLELNLYLSCCKYGTSSTLELEWESNREPLIQLLESAHWGIKGTVIDSTTKSSINGAIITVNNSSHSVITSERGEYWRLLLPGIYQLSASAFGYQSSNITIMVDNTNRTSAKIVNFELNRLKQEHEIETTADFPEFQTKPQFIHHNYTSLVNELHSLANRFPTISRLYSIGKSVEKRDLYVLEISDNPGMHELGEPEFKYVANMHGNEVVGREMVLLLAKLLLENYGHDTNITDLVNRTRIHLLPTMNPDGWERSQPGDCDSLVGRTNAHNVDLNRNFPDQFQTYEENAKQEPETLHIMEWLRSYPFVLSANLHGGSLVANYPYDGNNRTDGHDGYMATPDDQLFRHLAKTYSNLHPFMHLGQCNHKCSNDLNLMNEHFDDGIINGAKWYALYGGMQDWNYLHTNCYEITIEMGCQKYPLANELAQYWRDNRRPLLLFIDQVHRGVKGVVRDRETNMSIVDASIKIEGVEHSIHSVAPYGDYWRLLLPGKYRMVVSKSGYRAETIDVVVDNGQTSAKWIDIGLQRGLIGDVGVRHDSNAILASMSLIIILLIMFCVVAISCPGLAQYAYYVIGVIRRSNWFNCLSQCFRPLFAVCCALCLFKPFRRRANSNGIGSTLSSSSSSNGRSIRRMINVDYVNGSKGLDNSFSYTKLNAHDTIALDTTDDDDDDEELAFDVNHLIRK</sequence>
<reference evidence="11" key="1">
    <citation type="submission" date="2022-12" db="EMBL/GenBank/DDBJ databases">
        <title>Genome assemblies of Blomia tropicalis.</title>
        <authorList>
            <person name="Cui Y."/>
        </authorList>
    </citation>
    <scope>NUCLEOTIDE SEQUENCE</scope>
    <source>
        <tissue evidence="11">Adult mites</tissue>
    </source>
</reference>
<dbReference type="InterPro" id="IPR057247">
    <property type="entry name" value="CARBOXYPEPT_ZN_2"/>
</dbReference>
<evidence type="ECO:0000256" key="6">
    <source>
        <dbReference type="ARBA" id="ARBA00022801"/>
    </source>
</evidence>
<keyword evidence="4" id="KW-0645">Protease</keyword>
<dbReference type="CDD" id="cd03858">
    <property type="entry name" value="M14_CP_N-E_like"/>
    <property type="match status" value="1"/>
</dbReference>
<dbReference type="GO" id="GO:0004181">
    <property type="term" value="F:metallocarboxypeptidase activity"/>
    <property type="evidence" value="ECO:0007669"/>
    <property type="project" value="InterPro"/>
</dbReference>
<dbReference type="GO" id="GO:0006518">
    <property type="term" value="P:peptide metabolic process"/>
    <property type="evidence" value="ECO:0007669"/>
    <property type="project" value="TreeGrafter"/>
</dbReference>
<dbReference type="SUPFAM" id="SSF49464">
    <property type="entry name" value="Carboxypeptidase regulatory domain-like"/>
    <property type="match status" value="2"/>
</dbReference>
<evidence type="ECO:0000313" key="12">
    <source>
        <dbReference type="Proteomes" id="UP001142055"/>
    </source>
</evidence>
<evidence type="ECO:0000256" key="5">
    <source>
        <dbReference type="ARBA" id="ARBA00022723"/>
    </source>
</evidence>
<feature type="domain" description="Peptidase M14" evidence="10">
    <location>
        <begin position="34"/>
        <end position="355"/>
    </location>
</feature>
<keyword evidence="5" id="KW-0479">Metal-binding</keyword>
<evidence type="ECO:0000256" key="8">
    <source>
        <dbReference type="ARBA" id="ARBA00023180"/>
    </source>
</evidence>
<keyword evidence="6" id="KW-0378">Hydrolase</keyword>
<evidence type="ECO:0000313" key="11">
    <source>
        <dbReference type="EMBL" id="KAJ6215904.1"/>
    </source>
</evidence>
<dbReference type="FunFam" id="3.40.630.10:FF:000020">
    <property type="entry name" value="Carboxypeptidase D"/>
    <property type="match status" value="1"/>
</dbReference>
<keyword evidence="7" id="KW-0862">Zinc</keyword>
<dbReference type="Pfam" id="PF00246">
    <property type="entry name" value="Peptidase_M14"/>
    <property type="match status" value="2"/>
</dbReference>
<dbReference type="CDD" id="cd11308">
    <property type="entry name" value="Peptidase_M14NE-CP-C_like"/>
    <property type="match status" value="2"/>
</dbReference>
<dbReference type="InterPro" id="IPR000834">
    <property type="entry name" value="Peptidase_M14"/>
</dbReference>
<evidence type="ECO:0000256" key="9">
    <source>
        <dbReference type="PROSITE-ProRule" id="PRU01379"/>
    </source>
</evidence>
<keyword evidence="8" id="KW-0325">Glycoprotein</keyword>
<protein>
    <recommendedName>
        <fullName evidence="10">Peptidase M14 domain-containing protein</fullName>
    </recommendedName>
</protein>
<evidence type="ECO:0000259" key="10">
    <source>
        <dbReference type="PROSITE" id="PS52035"/>
    </source>
</evidence>
<name>A0A9Q0RIN2_BLOTA</name>
<dbReference type="Gene3D" id="2.60.40.1120">
    <property type="entry name" value="Carboxypeptidase-like, regulatory domain"/>
    <property type="match status" value="2"/>
</dbReference>
<dbReference type="InterPro" id="IPR050753">
    <property type="entry name" value="Peptidase_M14_domain"/>
</dbReference>
<dbReference type="PROSITE" id="PS00133">
    <property type="entry name" value="CARBOXYPEPT_ZN_2"/>
    <property type="match status" value="2"/>
</dbReference>
<accession>A0A9Q0RIN2</accession>
<dbReference type="PROSITE" id="PS52035">
    <property type="entry name" value="PEPTIDASE_M14"/>
    <property type="match status" value="2"/>
</dbReference>
<comment type="cofactor">
    <cofactor evidence="1">
        <name>Zn(2+)</name>
        <dbReference type="ChEBI" id="CHEBI:29105"/>
    </cofactor>
</comment>
<dbReference type="SUPFAM" id="SSF53187">
    <property type="entry name" value="Zn-dependent exopeptidases"/>
    <property type="match status" value="2"/>
</dbReference>
<dbReference type="PRINTS" id="PR00765">
    <property type="entry name" value="CRBOXYPTASEA"/>
</dbReference>
<dbReference type="GO" id="GO:0005615">
    <property type="term" value="C:extracellular space"/>
    <property type="evidence" value="ECO:0007669"/>
    <property type="project" value="TreeGrafter"/>
</dbReference>
<organism evidence="11 12">
    <name type="scientific">Blomia tropicalis</name>
    <name type="common">Mite</name>
    <dbReference type="NCBI Taxonomy" id="40697"/>
    <lineage>
        <taxon>Eukaryota</taxon>
        <taxon>Metazoa</taxon>
        <taxon>Ecdysozoa</taxon>
        <taxon>Arthropoda</taxon>
        <taxon>Chelicerata</taxon>
        <taxon>Arachnida</taxon>
        <taxon>Acari</taxon>
        <taxon>Acariformes</taxon>
        <taxon>Sarcoptiformes</taxon>
        <taxon>Astigmata</taxon>
        <taxon>Glycyphagoidea</taxon>
        <taxon>Echimyopodidae</taxon>
        <taxon>Blomia</taxon>
    </lineage>
</organism>
<proteinExistence type="inferred from homology"/>
<evidence type="ECO:0000256" key="3">
    <source>
        <dbReference type="ARBA" id="ARBA00022645"/>
    </source>
</evidence>
<dbReference type="PROSITE" id="PS00132">
    <property type="entry name" value="CARBOXYPEPT_ZN_1"/>
    <property type="match status" value="2"/>
</dbReference>
<dbReference type="EMBL" id="JAPWDV010000004">
    <property type="protein sequence ID" value="KAJ6215904.1"/>
    <property type="molecule type" value="Genomic_DNA"/>
</dbReference>
<evidence type="ECO:0000256" key="4">
    <source>
        <dbReference type="ARBA" id="ARBA00022670"/>
    </source>
</evidence>
<dbReference type="SMART" id="SM00631">
    <property type="entry name" value="Zn_pept"/>
    <property type="match status" value="2"/>
</dbReference>
<feature type="active site" description="Proton donor/acceptor" evidence="9">
    <location>
        <position position="730"/>
    </location>
</feature>
<dbReference type="GO" id="GO:0008270">
    <property type="term" value="F:zinc ion binding"/>
    <property type="evidence" value="ECO:0007669"/>
    <property type="project" value="InterPro"/>
</dbReference>
<dbReference type="Proteomes" id="UP001142055">
    <property type="component" value="Chromosome 4"/>
</dbReference>
<evidence type="ECO:0000256" key="1">
    <source>
        <dbReference type="ARBA" id="ARBA00001947"/>
    </source>
</evidence>
<keyword evidence="12" id="KW-1185">Reference proteome</keyword>
<dbReference type="InterPro" id="IPR057246">
    <property type="entry name" value="CARBOXYPEPT_ZN_1"/>
</dbReference>
<dbReference type="Pfam" id="PF13620">
    <property type="entry name" value="CarboxypepD_reg"/>
    <property type="match status" value="2"/>
</dbReference>